<dbReference type="AlphaFoldDB" id="A0A0G1I032"/>
<sequence length="48" mass="5545">AFGDDMLFQFRPAQGLRPSTLQTLVRGYLGTKNLTETVREYWLVIQIT</sequence>
<feature type="non-terminal residue" evidence="1">
    <location>
        <position position="1"/>
    </location>
</feature>
<proteinExistence type="predicted"/>
<evidence type="ECO:0000313" key="1">
    <source>
        <dbReference type="EMBL" id="KKT52158.1"/>
    </source>
</evidence>
<reference evidence="1 2" key="1">
    <citation type="journal article" date="2015" name="Nature">
        <title>rRNA introns, odd ribosomes, and small enigmatic genomes across a large radiation of phyla.</title>
        <authorList>
            <person name="Brown C.T."/>
            <person name="Hug L.A."/>
            <person name="Thomas B.C."/>
            <person name="Sharon I."/>
            <person name="Castelle C.J."/>
            <person name="Singh A."/>
            <person name="Wilkins M.J."/>
            <person name="Williams K.H."/>
            <person name="Banfield J.F."/>
        </authorList>
    </citation>
    <scope>NUCLEOTIDE SEQUENCE [LARGE SCALE GENOMIC DNA]</scope>
</reference>
<comment type="caution">
    <text evidence="1">The sequence shown here is derived from an EMBL/GenBank/DDBJ whole genome shotgun (WGS) entry which is preliminary data.</text>
</comment>
<evidence type="ECO:0000313" key="2">
    <source>
        <dbReference type="Proteomes" id="UP000034006"/>
    </source>
</evidence>
<protein>
    <submittedName>
        <fullName evidence="1">Uncharacterized protein</fullName>
    </submittedName>
</protein>
<organism evidence="1 2">
    <name type="scientific">Candidatus Collierbacteria bacterium GW2011_GWB2_44_22</name>
    <dbReference type="NCBI Taxonomy" id="1618387"/>
    <lineage>
        <taxon>Bacteria</taxon>
        <taxon>Candidatus Collieribacteriota</taxon>
    </lineage>
</organism>
<dbReference type="Proteomes" id="UP000034006">
    <property type="component" value="Unassembled WGS sequence"/>
</dbReference>
<dbReference type="EMBL" id="LCIH01000003">
    <property type="protein sequence ID" value="KKT52158.1"/>
    <property type="molecule type" value="Genomic_DNA"/>
</dbReference>
<accession>A0A0G1I032</accession>
<name>A0A0G1I032_9BACT</name>
<gene>
    <name evidence="1" type="ORF">UW44_C0003G0001</name>
</gene>